<dbReference type="SMART" id="SM00053">
    <property type="entry name" value="DYNc"/>
    <property type="match status" value="1"/>
</dbReference>
<dbReference type="SUPFAM" id="SSF52540">
    <property type="entry name" value="P-loop containing nucleoside triphosphate hydrolases"/>
    <property type="match status" value="1"/>
</dbReference>
<sequence>MTVKLEVQVEANMVLADPALLEKIDKLFACNVGEYINLPQLVVVGDQSSGKSSVLEGLTKLKFPRNSGLCTRFATQIIFRRDPSLGIRKLSGSIISAAHNEERDNFAWSISDVEALNESEFEKMMSEVHTAMGLSTSAGDNLPTFSSNVLRLEIHGPHENHLSVIDVPGIFKTTTPGLTSKSDIALVRDMVLSYMQNPRSIMLAVVPANVDIATQEIIEMARELDPEGMKTLRILTKPDLVDKGAEEKIIELVEGKQESQELGWVVVRNLGQKDLQDPSKDRDIEEEIFSQSPPWNRLSKDNYGIEALRTRLQALLASNVRREFPSVRSEVSKRLKECKRVLESLGEERGSTEQQSKYLLEIVSKFQRITENALQTNYGSQDVFDGEPYLRLATLVATRNALFSDEVSNRGHAYRFMSHAHDDDSDSQRNPALASPTSSVRAHIGRSDDDRDDEVEGERRSTLSRKIKSCSEIEDILHDCISIQDSKAQGILAWIENIYQASRGFEIGTFNSSILSSVLKKQSAKWPSLAEGYICDIISMVHIFIKKALTISCRDQGLGENIMSFLLDDLIDKYRQALSTTNFLLRIEREGTPMTQNHYLNSNLQKCRQERISSAAKKSSFSVTQANGSSAECVRLSDLTHIHHMNNLQQTIQDIHDILKSYYKVARKRFIDNMCMQAADFYLVTGPEAPMKLFSPSWVYNLTPEQLENIAGEEGSVRRKRKQLKKQVKDLEIGRKILLYHWSDDFIPPKPPEQPIEELVAEEPASEWSTSRWTAAEEAAFHEPAVEETAVEEHAAEEQAAQEPAGTGIAERLNGSCFRVQVSAKHLALASPVFKEILKGGWKESLTYLQKGSVEITADCWEYRGPLDFTSHNTAKNNPWDARENCAVRQRKIYESVCRYLQPTEGYAPQLFTPLVALEDHGRRFARRPISSEQDLETYERLAVEDHVHDIIAELCKIPGAREEFQLGSGVWFDNHANALDEDKDEDNEGDAGRSSTARPSRPDQFCIHRVDGDTMTLLTTVEYKPPHKLSVGNLRDGLRPMNFWQEVVEPDAVPTNEPEKTMYNAARLLGSAIVQEYHVMIQEGLEFSYLTNGLLDVHLWVPFDEPSTLYYDLSDPCKDGTMDFGRPNVPRTRVERALCLCLMSCRSSYRDQAWRNNARAQLPIWHTSFDSVRSQIPTTESGQDALSIEYAGSEYTSSEQTTSEYLPSSPPVESPVAKGRRVPTRSVSRCAPSASHPRRQDSPDSDADDHTFAGRKRGYSQVPSSPSSHRSATRTAKQENKSGGIYRHVAQFCTQRCLLGLQKGGALDPRCPNTALHRSGRDSDRHPIDARTLVRIVKEQLDRDLDHNFTPMGFRGGYSAPFKVTCAAHGYTVVGKATTSRRWKVVSREADIYRILQRAQGSAIPVFLGAIDLAKVYFLHGAGDIRHMLLMGWGGEDLSHAKPERSLDRAISRSLKEIRSLGVLHQDLRPENILWNAELDRVLIIDFHRCALDQRPTYKRPGSVKRLRCGPQERECKRCPENNKGPLGIEKEAEHKENNRTYHEFHRGKYMLPNDEEEQDRLDFLHHALLQVTGRLTHVPHPTDARVLDLGCGTGIWAIDFAEAFPDSFVVGVDLSSIQPSGHPPNCHFYAPFDFEFPWAKLGEESWDVIRLQMCGGSVVNWPSLYRRVSAHLRPDAWFEQVDIDFQPRCEGRALDGSALYNWYHNLRQATSDAARPISHQFHAIIDHLQNAGFTDIKHKQFVLPLNRWHSDLWMRHIGGWYGRAFFDSIEPLSLAPFRRILNWTSDEIQHLVTDAKSELLDPAAHTFHVLHIYIARKPTPTSMCASVESDC</sequence>
<dbReference type="Proteomes" id="UP000813423">
    <property type="component" value="Unassembled WGS sequence"/>
</dbReference>
<feature type="region of interest" description="Disordered" evidence="4">
    <location>
        <begin position="980"/>
        <end position="1005"/>
    </location>
</feature>
<feature type="compositionally biased region" description="Basic and acidic residues" evidence="4">
    <location>
        <begin position="1239"/>
        <end position="1253"/>
    </location>
</feature>
<dbReference type="PANTHER" id="PTHR11566">
    <property type="entry name" value="DYNAMIN"/>
    <property type="match status" value="1"/>
</dbReference>
<dbReference type="PROSITE" id="PS51388">
    <property type="entry name" value="GED"/>
    <property type="match status" value="1"/>
</dbReference>
<dbReference type="InterPro" id="IPR029063">
    <property type="entry name" value="SAM-dependent_MTases_sf"/>
</dbReference>
<evidence type="ECO:0000259" key="6">
    <source>
        <dbReference type="PROSITE" id="PS51718"/>
    </source>
</evidence>
<feature type="domain" description="GED" evidence="5">
    <location>
        <begin position="652"/>
        <end position="746"/>
    </location>
</feature>
<gene>
    <name evidence="7" type="ORF">KXV57_001765</name>
</gene>
<dbReference type="InterPro" id="IPR020850">
    <property type="entry name" value="GED_dom"/>
</dbReference>
<dbReference type="GO" id="GO:0005739">
    <property type="term" value="C:mitochondrion"/>
    <property type="evidence" value="ECO:0007669"/>
    <property type="project" value="TreeGrafter"/>
</dbReference>
<dbReference type="Pfam" id="PF01031">
    <property type="entry name" value="Dynamin_M"/>
    <property type="match status" value="1"/>
</dbReference>
<dbReference type="CDD" id="cd02440">
    <property type="entry name" value="AdoMet_MTases"/>
    <property type="match status" value="1"/>
</dbReference>
<dbReference type="GO" id="GO:0003924">
    <property type="term" value="F:GTPase activity"/>
    <property type="evidence" value="ECO:0007669"/>
    <property type="project" value="InterPro"/>
</dbReference>
<dbReference type="Gene3D" id="3.40.50.300">
    <property type="entry name" value="P-loop containing nucleotide triphosphate hydrolases"/>
    <property type="match status" value="1"/>
</dbReference>
<dbReference type="PRINTS" id="PR00195">
    <property type="entry name" value="DYNAMIN"/>
</dbReference>
<feature type="compositionally biased region" description="Low complexity" evidence="4">
    <location>
        <begin position="1264"/>
        <end position="1276"/>
    </location>
</feature>
<dbReference type="GO" id="GO:0005874">
    <property type="term" value="C:microtubule"/>
    <property type="evidence" value="ECO:0007669"/>
    <property type="project" value="TreeGrafter"/>
</dbReference>
<dbReference type="SUPFAM" id="SSF56112">
    <property type="entry name" value="Protein kinase-like (PK-like)"/>
    <property type="match status" value="1"/>
</dbReference>
<dbReference type="InterPro" id="IPR011009">
    <property type="entry name" value="Kinase-like_dom_sf"/>
</dbReference>
<evidence type="ECO:0000313" key="8">
    <source>
        <dbReference type="Proteomes" id="UP000813423"/>
    </source>
</evidence>
<dbReference type="Pfam" id="PF13489">
    <property type="entry name" value="Methyltransf_23"/>
    <property type="match status" value="1"/>
</dbReference>
<dbReference type="InterPro" id="IPR022812">
    <property type="entry name" value="Dynamin"/>
</dbReference>
<dbReference type="Gene3D" id="1.20.120.1240">
    <property type="entry name" value="Dynamin, middle domain"/>
    <property type="match status" value="1"/>
</dbReference>
<dbReference type="CDD" id="cd08771">
    <property type="entry name" value="DLP_1"/>
    <property type="match status" value="1"/>
</dbReference>
<dbReference type="GO" id="GO:0005525">
    <property type="term" value="F:GTP binding"/>
    <property type="evidence" value="ECO:0007669"/>
    <property type="project" value="InterPro"/>
</dbReference>
<organism evidence="7 8">
    <name type="scientific">Aspergillus fumigatus</name>
    <name type="common">Neosartorya fumigata</name>
    <dbReference type="NCBI Taxonomy" id="746128"/>
    <lineage>
        <taxon>Eukaryota</taxon>
        <taxon>Fungi</taxon>
        <taxon>Dikarya</taxon>
        <taxon>Ascomycota</taxon>
        <taxon>Pezizomycotina</taxon>
        <taxon>Eurotiomycetes</taxon>
        <taxon>Eurotiomycetidae</taxon>
        <taxon>Eurotiales</taxon>
        <taxon>Aspergillaceae</taxon>
        <taxon>Aspergillus</taxon>
        <taxon>Aspergillus subgen. Fumigati</taxon>
    </lineage>
</organism>
<dbReference type="GO" id="GO:0000266">
    <property type="term" value="P:mitochondrial fission"/>
    <property type="evidence" value="ECO:0007669"/>
    <property type="project" value="TreeGrafter"/>
</dbReference>
<reference evidence="7" key="1">
    <citation type="submission" date="2021-08" db="EMBL/GenBank/DDBJ databases">
        <title>Global Aspergillus fumigatus from environmental and clinical sources.</title>
        <authorList>
            <person name="Barber A."/>
            <person name="Sae-Ong T."/>
        </authorList>
    </citation>
    <scope>NUCLEOTIDE SEQUENCE</scope>
    <source>
        <strain evidence="7">NRZ-2016-071</strain>
    </source>
</reference>
<comment type="caution">
    <text evidence="7">The sequence shown here is derived from an EMBL/GenBank/DDBJ whole genome shotgun (WGS) entry which is preliminary data.</text>
</comment>
<dbReference type="EMBL" id="JAIBSC010000135">
    <property type="protein sequence ID" value="KAH1895692.1"/>
    <property type="molecule type" value="Genomic_DNA"/>
</dbReference>
<dbReference type="GO" id="GO:0048312">
    <property type="term" value="P:intracellular distribution of mitochondria"/>
    <property type="evidence" value="ECO:0007669"/>
    <property type="project" value="TreeGrafter"/>
</dbReference>
<evidence type="ECO:0000256" key="2">
    <source>
        <dbReference type="ARBA" id="ARBA00023134"/>
    </source>
</evidence>
<dbReference type="GO" id="GO:0006897">
    <property type="term" value="P:endocytosis"/>
    <property type="evidence" value="ECO:0007669"/>
    <property type="project" value="TreeGrafter"/>
</dbReference>
<keyword evidence="3" id="KW-0175">Coiled coil</keyword>
<dbReference type="InterPro" id="IPR045063">
    <property type="entry name" value="Dynamin_N"/>
</dbReference>
<dbReference type="PANTHER" id="PTHR11566:SF215">
    <property type="entry name" value="DYNAMIN GTPASE"/>
    <property type="match status" value="1"/>
</dbReference>
<keyword evidence="2" id="KW-0342">GTP-binding</keyword>
<feature type="region of interest" description="Disordered" evidence="4">
    <location>
        <begin position="419"/>
        <end position="461"/>
    </location>
</feature>
<feature type="domain" description="Dynamin-type G" evidence="6">
    <location>
        <begin position="35"/>
        <end position="325"/>
    </location>
</feature>
<dbReference type="InterPro" id="IPR027417">
    <property type="entry name" value="P-loop_NTPase"/>
</dbReference>
<dbReference type="InterPro" id="IPR001401">
    <property type="entry name" value="Dynamin_GTPase"/>
</dbReference>
<feature type="compositionally biased region" description="Acidic residues" evidence="4">
    <location>
        <begin position="980"/>
        <end position="990"/>
    </location>
</feature>
<evidence type="ECO:0000256" key="1">
    <source>
        <dbReference type="ARBA" id="ARBA00022741"/>
    </source>
</evidence>
<keyword evidence="1" id="KW-0547">Nucleotide-binding</keyword>
<dbReference type="InterPro" id="IPR030381">
    <property type="entry name" value="G_DYNAMIN_dom"/>
</dbReference>
<accession>A0A9P8NBS9</accession>
<dbReference type="FunFam" id="3.40.50.300:FF:001425">
    <property type="entry name" value="Dynamin GTPase, putative"/>
    <property type="match status" value="1"/>
</dbReference>
<protein>
    <submittedName>
        <fullName evidence="7">Uncharacterized protein</fullName>
    </submittedName>
</protein>
<dbReference type="Pfam" id="PF00350">
    <property type="entry name" value="Dynamin_N"/>
    <property type="match status" value="1"/>
</dbReference>
<evidence type="ECO:0000256" key="3">
    <source>
        <dbReference type="SAM" id="Coils"/>
    </source>
</evidence>
<proteinExistence type="predicted"/>
<feature type="region of interest" description="Disordered" evidence="4">
    <location>
        <begin position="1198"/>
        <end position="1282"/>
    </location>
</feature>
<name>A0A9P8NBS9_ASPFM</name>
<dbReference type="GO" id="GO:0016020">
    <property type="term" value="C:membrane"/>
    <property type="evidence" value="ECO:0007669"/>
    <property type="project" value="TreeGrafter"/>
</dbReference>
<dbReference type="SUPFAM" id="SSF53335">
    <property type="entry name" value="S-adenosyl-L-methionine-dependent methyltransferases"/>
    <property type="match status" value="1"/>
</dbReference>
<feature type="coiled-coil region" evidence="3">
    <location>
        <begin position="328"/>
        <end position="355"/>
    </location>
</feature>
<evidence type="ECO:0000256" key="4">
    <source>
        <dbReference type="SAM" id="MobiDB-lite"/>
    </source>
</evidence>
<dbReference type="Pfam" id="PF06293">
    <property type="entry name" value="Kdo"/>
    <property type="match status" value="1"/>
</dbReference>
<dbReference type="GO" id="GO:0008017">
    <property type="term" value="F:microtubule binding"/>
    <property type="evidence" value="ECO:0007669"/>
    <property type="project" value="TreeGrafter"/>
</dbReference>
<dbReference type="GO" id="GO:0016559">
    <property type="term" value="P:peroxisome fission"/>
    <property type="evidence" value="ECO:0007669"/>
    <property type="project" value="TreeGrafter"/>
</dbReference>
<evidence type="ECO:0000259" key="5">
    <source>
        <dbReference type="PROSITE" id="PS51388"/>
    </source>
</evidence>
<dbReference type="Gene3D" id="3.40.50.150">
    <property type="entry name" value="Vaccinia Virus protein VP39"/>
    <property type="match status" value="1"/>
</dbReference>
<dbReference type="InterPro" id="IPR000375">
    <property type="entry name" value="Dynamin_stalk"/>
</dbReference>
<dbReference type="PROSITE" id="PS51718">
    <property type="entry name" value="G_DYNAMIN_2"/>
    <property type="match status" value="1"/>
</dbReference>
<dbReference type="Gene3D" id="1.10.510.10">
    <property type="entry name" value="Transferase(Phosphotransferase) domain 1"/>
    <property type="match status" value="1"/>
</dbReference>
<evidence type="ECO:0000313" key="7">
    <source>
        <dbReference type="EMBL" id="KAH1895692.1"/>
    </source>
</evidence>